<dbReference type="InterPro" id="IPR007110">
    <property type="entry name" value="Ig-like_dom"/>
</dbReference>
<dbReference type="SMART" id="SM00408">
    <property type="entry name" value="IGc2"/>
    <property type="match status" value="3"/>
</dbReference>
<feature type="signal peptide" evidence="4">
    <location>
        <begin position="1"/>
        <end position="23"/>
    </location>
</feature>
<reference evidence="6" key="1">
    <citation type="submission" date="2022-02" db="EMBL/GenBank/DDBJ databases">
        <authorList>
            <person name="King R."/>
        </authorList>
    </citation>
    <scope>NUCLEOTIDE SEQUENCE</scope>
</reference>
<evidence type="ECO:0000313" key="7">
    <source>
        <dbReference type="Proteomes" id="UP001154329"/>
    </source>
</evidence>
<dbReference type="AlphaFoldDB" id="A0A9P0JE52"/>
<protein>
    <recommendedName>
        <fullName evidence="5">Ig-like domain-containing protein</fullName>
    </recommendedName>
</protein>
<sequence>MKNIYGILLLLCINLACFQKSESISNITRKIVKDIGDEVYLDCSTINNPEVNVVWVKVAKDQIDESIVLSSKSTLIVDDPRVTLISELKQDSNRYIIHIHNIQESDTSIYRCDVITGINEKVSYYTELLVGRSPFFYDNSTKSLVVVEGQSVQLACFAGGYPTPRVFWWKRKNAILFIGNILKLSAVKKEHRGDYYCKAENNVGNGTSHKISLEVEFAPVVTALETSVGQAVLYDAYLECHVEANPQPAITWIYNGVELSNNQHYLISDFATNDNNTDSFLLIMKINYELYGEYICKASNYLGTAEIAITVYETLLPQCPPAC</sequence>
<dbReference type="InterPro" id="IPR050958">
    <property type="entry name" value="Cell_Adh-Cytoskel_Orgn"/>
</dbReference>
<dbReference type="GO" id="GO:0030424">
    <property type="term" value="C:axon"/>
    <property type="evidence" value="ECO:0007669"/>
    <property type="project" value="TreeGrafter"/>
</dbReference>
<dbReference type="SUPFAM" id="SSF48726">
    <property type="entry name" value="Immunoglobulin"/>
    <property type="match status" value="3"/>
</dbReference>
<dbReference type="PROSITE" id="PS50835">
    <property type="entry name" value="IG_LIKE"/>
    <property type="match status" value="3"/>
</dbReference>
<feature type="domain" description="Ig-like" evidence="5">
    <location>
        <begin position="134"/>
        <end position="214"/>
    </location>
</feature>
<dbReference type="GO" id="GO:0005886">
    <property type="term" value="C:plasma membrane"/>
    <property type="evidence" value="ECO:0007669"/>
    <property type="project" value="TreeGrafter"/>
</dbReference>
<dbReference type="InterPro" id="IPR003598">
    <property type="entry name" value="Ig_sub2"/>
</dbReference>
<keyword evidence="2" id="KW-1015">Disulfide bond</keyword>
<keyword evidence="1 4" id="KW-0732">Signal</keyword>
<dbReference type="PANTHER" id="PTHR45080:SF8">
    <property type="entry name" value="IG-LIKE DOMAIN-CONTAINING PROTEIN"/>
    <property type="match status" value="1"/>
</dbReference>
<keyword evidence="7" id="KW-1185">Reference proteome</keyword>
<feature type="domain" description="Ig-like" evidence="5">
    <location>
        <begin position="22"/>
        <end position="123"/>
    </location>
</feature>
<accession>A0A9P0JE52</accession>
<dbReference type="GO" id="GO:0008046">
    <property type="term" value="F:axon guidance receptor activity"/>
    <property type="evidence" value="ECO:0007669"/>
    <property type="project" value="TreeGrafter"/>
</dbReference>
<evidence type="ECO:0000313" key="6">
    <source>
        <dbReference type="EMBL" id="CAH1733085.1"/>
    </source>
</evidence>
<dbReference type="InterPro" id="IPR036179">
    <property type="entry name" value="Ig-like_dom_sf"/>
</dbReference>
<dbReference type="Gene3D" id="2.60.40.10">
    <property type="entry name" value="Immunoglobulins"/>
    <property type="match status" value="3"/>
</dbReference>
<evidence type="ECO:0000259" key="5">
    <source>
        <dbReference type="PROSITE" id="PS50835"/>
    </source>
</evidence>
<feature type="domain" description="Ig-like" evidence="5">
    <location>
        <begin position="219"/>
        <end position="310"/>
    </location>
</feature>
<dbReference type="InterPro" id="IPR013106">
    <property type="entry name" value="Ig_V-set"/>
</dbReference>
<name>A0A9P0JE52_APHGO</name>
<dbReference type="InterPro" id="IPR003599">
    <property type="entry name" value="Ig_sub"/>
</dbReference>
<dbReference type="Pfam" id="PF07686">
    <property type="entry name" value="V-set"/>
    <property type="match status" value="1"/>
</dbReference>
<dbReference type="PANTHER" id="PTHR45080">
    <property type="entry name" value="CONTACTIN 5"/>
    <property type="match status" value="1"/>
</dbReference>
<evidence type="ECO:0000256" key="3">
    <source>
        <dbReference type="ARBA" id="ARBA00023319"/>
    </source>
</evidence>
<dbReference type="Proteomes" id="UP001154329">
    <property type="component" value="Chromosome 3"/>
</dbReference>
<evidence type="ECO:0000256" key="2">
    <source>
        <dbReference type="ARBA" id="ARBA00023157"/>
    </source>
</evidence>
<dbReference type="Pfam" id="PF13927">
    <property type="entry name" value="Ig_3"/>
    <property type="match status" value="1"/>
</dbReference>
<dbReference type="OrthoDB" id="10010359at2759"/>
<feature type="chain" id="PRO_5040257006" description="Ig-like domain-containing protein" evidence="4">
    <location>
        <begin position="24"/>
        <end position="323"/>
    </location>
</feature>
<dbReference type="PIRSF" id="PIRSF000615">
    <property type="entry name" value="TyrPK_CSF1-R"/>
    <property type="match status" value="1"/>
</dbReference>
<keyword evidence="3" id="KW-0393">Immunoglobulin domain</keyword>
<dbReference type="GO" id="GO:0043025">
    <property type="term" value="C:neuronal cell body"/>
    <property type="evidence" value="ECO:0007669"/>
    <property type="project" value="TreeGrafter"/>
</dbReference>
<dbReference type="InterPro" id="IPR013098">
    <property type="entry name" value="Ig_I-set"/>
</dbReference>
<dbReference type="Pfam" id="PF07679">
    <property type="entry name" value="I-set"/>
    <property type="match status" value="1"/>
</dbReference>
<dbReference type="InterPro" id="IPR013783">
    <property type="entry name" value="Ig-like_fold"/>
</dbReference>
<dbReference type="EMBL" id="OU899036">
    <property type="protein sequence ID" value="CAH1733085.1"/>
    <property type="molecule type" value="Genomic_DNA"/>
</dbReference>
<dbReference type="SMART" id="SM00409">
    <property type="entry name" value="IG"/>
    <property type="match status" value="3"/>
</dbReference>
<proteinExistence type="predicted"/>
<organism evidence="6 7">
    <name type="scientific">Aphis gossypii</name>
    <name type="common">Cotton aphid</name>
    <dbReference type="NCBI Taxonomy" id="80765"/>
    <lineage>
        <taxon>Eukaryota</taxon>
        <taxon>Metazoa</taxon>
        <taxon>Ecdysozoa</taxon>
        <taxon>Arthropoda</taxon>
        <taxon>Hexapoda</taxon>
        <taxon>Insecta</taxon>
        <taxon>Pterygota</taxon>
        <taxon>Neoptera</taxon>
        <taxon>Paraneoptera</taxon>
        <taxon>Hemiptera</taxon>
        <taxon>Sternorrhyncha</taxon>
        <taxon>Aphidomorpha</taxon>
        <taxon>Aphidoidea</taxon>
        <taxon>Aphididae</taxon>
        <taxon>Aphidini</taxon>
        <taxon>Aphis</taxon>
        <taxon>Aphis</taxon>
    </lineage>
</organism>
<reference evidence="6" key="2">
    <citation type="submission" date="2022-10" db="EMBL/GenBank/DDBJ databases">
        <authorList>
            <consortium name="ENA_rothamsted_submissions"/>
            <consortium name="culmorum"/>
            <person name="King R."/>
        </authorList>
    </citation>
    <scope>NUCLEOTIDE SEQUENCE</scope>
</reference>
<gene>
    <name evidence="6" type="ORF">APHIGO_LOCUS9466</name>
</gene>
<dbReference type="GO" id="GO:0007156">
    <property type="term" value="P:homophilic cell adhesion via plasma membrane adhesion molecules"/>
    <property type="evidence" value="ECO:0007669"/>
    <property type="project" value="TreeGrafter"/>
</dbReference>
<evidence type="ECO:0000256" key="1">
    <source>
        <dbReference type="ARBA" id="ARBA00022729"/>
    </source>
</evidence>
<evidence type="ECO:0000256" key="4">
    <source>
        <dbReference type="SAM" id="SignalP"/>
    </source>
</evidence>
<dbReference type="GO" id="GO:0050808">
    <property type="term" value="P:synapse organization"/>
    <property type="evidence" value="ECO:0007669"/>
    <property type="project" value="TreeGrafter"/>
</dbReference>